<accession>J9A6X1</accession>
<dbReference type="eggNOG" id="COG2226">
    <property type="taxonomic scope" value="Bacteria"/>
</dbReference>
<sequence length="282" mass="33220">MNIPWKFKSKVFRLLDKFPSGRLVFWFHKHLTKRAKKKVRAFSQSSAHPNWVFHAKNLEKYHCLSNIFEFGAGNHLAQNLYLSSLVEKQWLFDLNYMLDLDLVTTAIESLHSNKLLDKRLNIRSDKDLEKYGIYYRAPADARRTGLAQGSIDACISTNTLEHIPLEELEKIFLEVYRVLKIGGICSIKIDYSDHYSHTDRSISELNFLRYSQTEWESFNHSNHYQNRLRHSDYLVLFRSTNFEIIEESFVVCEDQILFEPDQSFLNSPNWNAISGKFILKKN</sequence>
<reference evidence="2 3" key="1">
    <citation type="journal article" date="2012" name="J. Bacteriol.">
        <title>Genome Sequence of Strain IMCC14465, Isolated from the East Sea, Belonging to the PS1 Clade of Alphaproteobacteria.</title>
        <authorList>
            <person name="Yang S.J."/>
            <person name="Kang I."/>
            <person name="Cho J.C."/>
        </authorList>
    </citation>
    <scope>NUCLEOTIDE SEQUENCE [LARGE SCALE GENOMIC DNA]</scope>
    <source>
        <strain evidence="2 3">IMCC14465</strain>
    </source>
</reference>
<evidence type="ECO:0000313" key="2">
    <source>
        <dbReference type="EMBL" id="EJW22100.1"/>
    </source>
</evidence>
<dbReference type="SUPFAM" id="SSF53335">
    <property type="entry name" value="S-adenosyl-L-methionine-dependent methyltransferases"/>
    <property type="match status" value="1"/>
</dbReference>
<dbReference type="InterPro" id="IPR029063">
    <property type="entry name" value="SAM-dependent_MTases_sf"/>
</dbReference>
<evidence type="ECO:0000259" key="1">
    <source>
        <dbReference type="Pfam" id="PF08241"/>
    </source>
</evidence>
<feature type="domain" description="Methyltransferase type 11" evidence="1">
    <location>
        <begin position="138"/>
        <end position="186"/>
    </location>
</feature>
<dbReference type="STRING" id="1220535.IMCC14465_04940"/>
<keyword evidence="3" id="KW-1185">Reference proteome</keyword>
<dbReference type="Gene3D" id="3.40.50.150">
    <property type="entry name" value="Vaccinia Virus protein VP39"/>
    <property type="match status" value="1"/>
</dbReference>
<dbReference type="AlphaFoldDB" id="J9A6X1"/>
<gene>
    <name evidence="2" type="ORF">IMCC14465_04940</name>
</gene>
<dbReference type="OrthoDB" id="8210690at2"/>
<organism evidence="2 3">
    <name type="scientific">alpha proteobacterium IMCC14465</name>
    <dbReference type="NCBI Taxonomy" id="1220535"/>
    <lineage>
        <taxon>Bacteria</taxon>
        <taxon>Pseudomonadati</taxon>
        <taxon>Pseudomonadota</taxon>
        <taxon>Alphaproteobacteria</taxon>
        <taxon>PS1 clade</taxon>
    </lineage>
</organism>
<proteinExistence type="predicted"/>
<comment type="caution">
    <text evidence="2">The sequence shown here is derived from an EMBL/GenBank/DDBJ whole genome shotgun (WGS) entry which is preliminary data.</text>
</comment>
<dbReference type="EMBL" id="ALYF01000002">
    <property type="protein sequence ID" value="EJW22100.1"/>
    <property type="molecule type" value="Genomic_DNA"/>
</dbReference>
<evidence type="ECO:0000313" key="3">
    <source>
        <dbReference type="Proteomes" id="UP000004836"/>
    </source>
</evidence>
<name>J9A6X1_9PROT</name>
<dbReference type="Proteomes" id="UP000004836">
    <property type="component" value="Unassembled WGS sequence"/>
</dbReference>
<dbReference type="InterPro" id="IPR013216">
    <property type="entry name" value="Methyltransf_11"/>
</dbReference>
<dbReference type="Pfam" id="PF08241">
    <property type="entry name" value="Methyltransf_11"/>
    <property type="match status" value="1"/>
</dbReference>
<dbReference type="GO" id="GO:0008757">
    <property type="term" value="F:S-adenosylmethionine-dependent methyltransferase activity"/>
    <property type="evidence" value="ECO:0007669"/>
    <property type="project" value="InterPro"/>
</dbReference>
<protein>
    <recommendedName>
        <fullName evidence="1">Methyltransferase type 11 domain-containing protein</fullName>
    </recommendedName>
</protein>